<organism evidence="1 2">
    <name type="scientific">Ambrosiozyma monospora</name>
    <name type="common">Yeast</name>
    <name type="synonym">Endomycopsis monosporus</name>
    <dbReference type="NCBI Taxonomy" id="43982"/>
    <lineage>
        <taxon>Eukaryota</taxon>
        <taxon>Fungi</taxon>
        <taxon>Dikarya</taxon>
        <taxon>Ascomycota</taxon>
        <taxon>Saccharomycotina</taxon>
        <taxon>Pichiomycetes</taxon>
        <taxon>Pichiales</taxon>
        <taxon>Pichiaceae</taxon>
        <taxon>Ambrosiozyma</taxon>
    </lineage>
</organism>
<name>A0A9W6YSK4_AMBMO</name>
<proteinExistence type="predicted"/>
<accession>A0A9W6YSK4</accession>
<dbReference type="EMBL" id="BSXU01000111">
    <property type="protein sequence ID" value="GMG19358.1"/>
    <property type="molecule type" value="Genomic_DNA"/>
</dbReference>
<comment type="caution">
    <text evidence="1">The sequence shown here is derived from an EMBL/GenBank/DDBJ whole genome shotgun (WGS) entry which is preliminary data.</text>
</comment>
<dbReference type="AlphaFoldDB" id="A0A9W6YSK4"/>
<gene>
    <name evidence="1" type="ORF">Amon01_000040800</name>
</gene>
<keyword evidence="2" id="KW-1185">Reference proteome</keyword>
<evidence type="ECO:0000313" key="2">
    <source>
        <dbReference type="Proteomes" id="UP001165063"/>
    </source>
</evidence>
<evidence type="ECO:0000313" key="1">
    <source>
        <dbReference type="EMBL" id="GMG19358.1"/>
    </source>
</evidence>
<sequence length="70" mass="7830">MFKLLTSQPLPPRVPQWEEFGGHCGVGSANPDKIENLWTDEMMKLTNADLNDNVHNPVIKQLEVSSGIKI</sequence>
<reference evidence="1" key="1">
    <citation type="submission" date="2023-04" db="EMBL/GenBank/DDBJ databases">
        <title>Ambrosiozyma monospora NBRC 1965.</title>
        <authorList>
            <person name="Ichikawa N."/>
            <person name="Sato H."/>
            <person name="Tonouchi N."/>
        </authorList>
    </citation>
    <scope>NUCLEOTIDE SEQUENCE</scope>
    <source>
        <strain evidence="1">NBRC 1965</strain>
    </source>
</reference>
<protein>
    <submittedName>
        <fullName evidence="1">Unnamed protein product</fullName>
    </submittedName>
</protein>
<dbReference type="Proteomes" id="UP001165063">
    <property type="component" value="Unassembled WGS sequence"/>
</dbReference>